<evidence type="ECO:0000256" key="1">
    <source>
        <dbReference type="ARBA" id="ARBA00004141"/>
    </source>
</evidence>
<reference evidence="7" key="1">
    <citation type="journal article" date="2013" name="Genome Announc.">
        <title>Draft genome sequence of Botrytis cinerea BcDW1, inoculum for noble rot of grape berries.</title>
        <authorList>
            <person name="Blanco-Ulate B."/>
            <person name="Allen G."/>
            <person name="Powell A.L."/>
            <person name="Cantu D."/>
        </authorList>
    </citation>
    <scope>NUCLEOTIDE SEQUENCE [LARGE SCALE GENOMIC DNA]</scope>
    <source>
        <strain evidence="7">BcDW1</strain>
    </source>
</reference>
<dbReference type="EMBL" id="KB708042">
    <property type="protein sequence ID" value="EMR82323.1"/>
    <property type="molecule type" value="Genomic_DNA"/>
</dbReference>
<dbReference type="SUPFAM" id="SSF103473">
    <property type="entry name" value="MFS general substrate transporter"/>
    <property type="match status" value="1"/>
</dbReference>
<dbReference type="AlphaFoldDB" id="M7U6V9"/>
<dbReference type="Proteomes" id="UP000012045">
    <property type="component" value="Unassembled WGS sequence"/>
</dbReference>
<organism evidence="6 7">
    <name type="scientific">Botryotinia fuckeliana (strain BcDW1)</name>
    <name type="common">Noble rot fungus</name>
    <name type="synonym">Botrytis cinerea</name>
    <dbReference type="NCBI Taxonomy" id="1290391"/>
    <lineage>
        <taxon>Eukaryota</taxon>
        <taxon>Fungi</taxon>
        <taxon>Dikarya</taxon>
        <taxon>Ascomycota</taxon>
        <taxon>Pezizomycotina</taxon>
        <taxon>Leotiomycetes</taxon>
        <taxon>Helotiales</taxon>
        <taxon>Sclerotiniaceae</taxon>
        <taxon>Botrytis</taxon>
    </lineage>
</organism>
<feature type="transmembrane region" description="Helical" evidence="5">
    <location>
        <begin position="74"/>
        <end position="95"/>
    </location>
</feature>
<sequence>MVPIREVAKWRSYVNIAATTGRSLGGPIGGFLTDTVGWRCYINLGFQSGAQMAMMMLVPIYFQVTDHATFTTAGAHLMPSVIGNAIGGLLAGYIIHKTGHYKPILLLGALSSLTSYTLLLFRWHGHTSFLESLYIIPGGFGNGIALSASFIGLTAGVEQEELAIATSGLFLSANIGCVVGVSAAGSVMEAGLEKGLRVALEGWEGRQKVCGFPLL</sequence>
<evidence type="ECO:0000256" key="5">
    <source>
        <dbReference type="SAM" id="Phobius"/>
    </source>
</evidence>
<dbReference type="PANTHER" id="PTHR23501">
    <property type="entry name" value="MAJOR FACILITATOR SUPERFAMILY"/>
    <property type="match status" value="1"/>
</dbReference>
<evidence type="ECO:0000313" key="7">
    <source>
        <dbReference type="Proteomes" id="UP000012045"/>
    </source>
</evidence>
<name>M7U6V9_BOTF1</name>
<dbReference type="InterPro" id="IPR036259">
    <property type="entry name" value="MFS_trans_sf"/>
</dbReference>
<proteinExistence type="predicted"/>
<keyword evidence="4 5" id="KW-0472">Membrane</keyword>
<protein>
    <submittedName>
        <fullName evidence="6">Putative major facilitator superfamily transporter protein</fullName>
    </submittedName>
</protein>
<feature type="transmembrane region" description="Helical" evidence="5">
    <location>
        <begin position="101"/>
        <end position="121"/>
    </location>
</feature>
<evidence type="ECO:0000256" key="4">
    <source>
        <dbReference type="ARBA" id="ARBA00023136"/>
    </source>
</evidence>
<keyword evidence="2 5" id="KW-0812">Transmembrane</keyword>
<evidence type="ECO:0000313" key="6">
    <source>
        <dbReference type="EMBL" id="EMR82323.1"/>
    </source>
</evidence>
<evidence type="ECO:0000256" key="2">
    <source>
        <dbReference type="ARBA" id="ARBA00022692"/>
    </source>
</evidence>
<gene>
    <name evidence="6" type="ORF">BcDW1_9061</name>
</gene>
<comment type="subcellular location">
    <subcellularLocation>
        <location evidence="1">Membrane</location>
        <topology evidence="1">Multi-pass membrane protein</topology>
    </subcellularLocation>
</comment>
<dbReference type="GO" id="GO:0000329">
    <property type="term" value="C:fungal-type vacuole membrane"/>
    <property type="evidence" value="ECO:0007669"/>
    <property type="project" value="TreeGrafter"/>
</dbReference>
<dbReference type="PANTHER" id="PTHR23501:SF33">
    <property type="entry name" value="MAJOR FACILITATOR SUPERFAMILY (MFS) PROFILE DOMAIN-CONTAINING PROTEIN"/>
    <property type="match status" value="1"/>
</dbReference>
<feature type="transmembrane region" description="Helical" evidence="5">
    <location>
        <begin position="41"/>
        <end position="62"/>
    </location>
</feature>
<dbReference type="OrthoDB" id="6770063at2759"/>
<feature type="transmembrane region" description="Helical" evidence="5">
    <location>
        <begin position="133"/>
        <end position="156"/>
    </location>
</feature>
<keyword evidence="3 5" id="KW-1133">Transmembrane helix</keyword>
<feature type="transmembrane region" description="Helical" evidence="5">
    <location>
        <begin position="162"/>
        <end position="187"/>
    </location>
</feature>
<dbReference type="HOGENOM" id="CLU_1283078_0_0_1"/>
<evidence type="ECO:0000256" key="3">
    <source>
        <dbReference type="ARBA" id="ARBA00022989"/>
    </source>
</evidence>
<dbReference type="GO" id="GO:0015174">
    <property type="term" value="F:basic amino acid transmembrane transporter activity"/>
    <property type="evidence" value="ECO:0007669"/>
    <property type="project" value="TreeGrafter"/>
</dbReference>
<dbReference type="Gene3D" id="1.20.1250.20">
    <property type="entry name" value="MFS general substrate transporter like domains"/>
    <property type="match status" value="1"/>
</dbReference>
<accession>M7U6V9</accession>